<dbReference type="AlphaFoldDB" id="A0A6C0B9K4"/>
<dbReference type="EMBL" id="MN739094">
    <property type="protein sequence ID" value="QHS88143.1"/>
    <property type="molecule type" value="Genomic_DNA"/>
</dbReference>
<evidence type="ECO:0000313" key="1">
    <source>
        <dbReference type="EMBL" id="QHS88143.1"/>
    </source>
</evidence>
<reference evidence="1" key="1">
    <citation type="journal article" date="2020" name="Nature">
        <title>Giant virus diversity and host interactions through global metagenomics.</title>
        <authorList>
            <person name="Schulz F."/>
            <person name="Roux S."/>
            <person name="Paez-Espino D."/>
            <person name="Jungbluth S."/>
            <person name="Walsh D.A."/>
            <person name="Denef V.J."/>
            <person name="McMahon K.D."/>
            <person name="Konstantinidis K.T."/>
            <person name="Eloe-Fadrosh E.A."/>
            <person name="Kyrpides N.C."/>
            <person name="Woyke T."/>
        </authorList>
    </citation>
    <scope>NUCLEOTIDE SEQUENCE</scope>
    <source>
        <strain evidence="1">GVMAG-M-3300010158-55</strain>
    </source>
</reference>
<accession>A0A6C0B9K4</accession>
<name>A0A6C0B9K4_9ZZZZ</name>
<sequence length="107" mass="11427">MSSRSKVLGAGLAGSSMNNVSINGNSYGGDKKQGLVPLVGRQNWSNRDVKINANGQNKSRYVIFCMNQLGGVGANRSQFNTATSYSRPDAVKNMSLACNPLSALNYH</sequence>
<protein>
    <submittedName>
        <fullName evidence="1">Uncharacterized protein</fullName>
    </submittedName>
</protein>
<proteinExistence type="predicted"/>
<organism evidence="1">
    <name type="scientific">viral metagenome</name>
    <dbReference type="NCBI Taxonomy" id="1070528"/>
    <lineage>
        <taxon>unclassified sequences</taxon>
        <taxon>metagenomes</taxon>
        <taxon>organismal metagenomes</taxon>
    </lineage>
</organism>